<dbReference type="Gene3D" id="1.10.357.10">
    <property type="entry name" value="Tetracycline Repressor, domain 2"/>
    <property type="match status" value="1"/>
</dbReference>
<keyword evidence="5" id="KW-1185">Reference proteome</keyword>
<gene>
    <name evidence="4" type="ORF">ACFOOR_13745</name>
</gene>
<dbReference type="InterPro" id="IPR036271">
    <property type="entry name" value="Tet_transcr_reg_TetR-rel_C_sf"/>
</dbReference>
<organism evidence="4 5">
    <name type="scientific">Hyphobacterium vulgare</name>
    <dbReference type="NCBI Taxonomy" id="1736751"/>
    <lineage>
        <taxon>Bacteria</taxon>
        <taxon>Pseudomonadati</taxon>
        <taxon>Pseudomonadota</taxon>
        <taxon>Alphaproteobacteria</taxon>
        <taxon>Maricaulales</taxon>
        <taxon>Maricaulaceae</taxon>
        <taxon>Hyphobacterium</taxon>
    </lineage>
</organism>
<keyword evidence="1 2" id="KW-0238">DNA-binding</keyword>
<name>A0ABV7A0Q4_9PROT</name>
<proteinExistence type="predicted"/>
<dbReference type="Pfam" id="PF00440">
    <property type="entry name" value="TetR_N"/>
    <property type="match status" value="1"/>
</dbReference>
<dbReference type="Proteomes" id="UP001595379">
    <property type="component" value="Unassembled WGS sequence"/>
</dbReference>
<sequence>MATETTLEDVTPAERRRRRVRDAIIDAAETIFAADGEAGISMRRLAEAIDYSPAAIYKYFDSKEALFAEMRELFFERLIRRMDEAAIEAGEVQMLCERCGRAYIETALEEPKHYLMAFSNWDKDDAPDETSYAFVAEKKLKDMVEAGITNGSFRQMDPAVASKCVWASVHGLAILLASMDEFPHGMPGSEHVTRDQVIDFQTNMLIRGLAADRVCA</sequence>
<feature type="domain" description="HTH tetR-type" evidence="3">
    <location>
        <begin position="18"/>
        <end position="78"/>
    </location>
</feature>
<evidence type="ECO:0000313" key="5">
    <source>
        <dbReference type="Proteomes" id="UP001595379"/>
    </source>
</evidence>
<dbReference type="PANTHER" id="PTHR30055:SF212">
    <property type="entry name" value="TETR-FAMILY FAMILY TRANSCRIPTIONAL REGULATOR"/>
    <property type="match status" value="1"/>
</dbReference>
<dbReference type="InterPro" id="IPR009057">
    <property type="entry name" value="Homeodomain-like_sf"/>
</dbReference>
<dbReference type="PRINTS" id="PR00455">
    <property type="entry name" value="HTHTETR"/>
</dbReference>
<accession>A0ABV7A0Q4</accession>
<comment type="caution">
    <text evidence="4">The sequence shown here is derived from an EMBL/GenBank/DDBJ whole genome shotgun (WGS) entry which is preliminary data.</text>
</comment>
<dbReference type="PANTHER" id="PTHR30055">
    <property type="entry name" value="HTH-TYPE TRANSCRIPTIONAL REGULATOR RUTR"/>
    <property type="match status" value="1"/>
</dbReference>
<evidence type="ECO:0000256" key="2">
    <source>
        <dbReference type="PROSITE-ProRule" id="PRU00335"/>
    </source>
</evidence>
<dbReference type="EMBL" id="JBHRSV010000028">
    <property type="protein sequence ID" value="MFC2927174.1"/>
    <property type="molecule type" value="Genomic_DNA"/>
</dbReference>
<dbReference type="PROSITE" id="PS50977">
    <property type="entry name" value="HTH_TETR_2"/>
    <property type="match status" value="1"/>
</dbReference>
<evidence type="ECO:0000259" key="3">
    <source>
        <dbReference type="PROSITE" id="PS50977"/>
    </source>
</evidence>
<dbReference type="RefSeq" id="WP_343163158.1">
    <property type="nucleotide sequence ID" value="NZ_JBHRSV010000028.1"/>
</dbReference>
<dbReference type="InterPro" id="IPR001647">
    <property type="entry name" value="HTH_TetR"/>
</dbReference>
<dbReference type="SUPFAM" id="SSF48498">
    <property type="entry name" value="Tetracyclin repressor-like, C-terminal domain"/>
    <property type="match status" value="1"/>
</dbReference>
<evidence type="ECO:0000256" key="1">
    <source>
        <dbReference type="ARBA" id="ARBA00023125"/>
    </source>
</evidence>
<dbReference type="SUPFAM" id="SSF46689">
    <property type="entry name" value="Homeodomain-like"/>
    <property type="match status" value="1"/>
</dbReference>
<feature type="DNA-binding region" description="H-T-H motif" evidence="2">
    <location>
        <begin position="41"/>
        <end position="60"/>
    </location>
</feature>
<evidence type="ECO:0000313" key="4">
    <source>
        <dbReference type="EMBL" id="MFC2927174.1"/>
    </source>
</evidence>
<reference evidence="5" key="1">
    <citation type="journal article" date="2019" name="Int. J. Syst. Evol. Microbiol.">
        <title>The Global Catalogue of Microorganisms (GCM) 10K type strain sequencing project: providing services to taxonomists for standard genome sequencing and annotation.</title>
        <authorList>
            <consortium name="The Broad Institute Genomics Platform"/>
            <consortium name="The Broad Institute Genome Sequencing Center for Infectious Disease"/>
            <person name="Wu L."/>
            <person name="Ma J."/>
        </authorList>
    </citation>
    <scope>NUCLEOTIDE SEQUENCE [LARGE SCALE GENOMIC DNA]</scope>
    <source>
        <strain evidence="5">KCTC 52487</strain>
    </source>
</reference>
<protein>
    <submittedName>
        <fullName evidence="4">TetR/AcrR family transcriptional regulator</fullName>
    </submittedName>
</protein>
<dbReference type="InterPro" id="IPR050109">
    <property type="entry name" value="HTH-type_TetR-like_transc_reg"/>
</dbReference>